<dbReference type="OrthoDB" id="687335at2759"/>
<protein>
    <submittedName>
        <fullName evidence="2">Uncharacterized protein</fullName>
    </submittedName>
</protein>
<feature type="compositionally biased region" description="Polar residues" evidence="1">
    <location>
        <begin position="1"/>
        <end position="19"/>
    </location>
</feature>
<gene>
    <name evidence="2" type="ORF">SETIT_1G088400v2</name>
</gene>
<feature type="region of interest" description="Disordered" evidence="1">
    <location>
        <begin position="1"/>
        <end position="47"/>
    </location>
</feature>
<accession>A0A368PI98</accession>
<sequence length="108" mass="12389">MQSSGPPSSSRARDSSTNVEAAEQKETPTKRVLLQRGQRCSNGDEPTHPWRQEKLHVVFRGAYWLRFWSLLQCKDTRESVRAASKAVEVIVLDIFAKNGWRSNNKLYL</sequence>
<evidence type="ECO:0000313" key="2">
    <source>
        <dbReference type="EMBL" id="RCV05486.1"/>
    </source>
</evidence>
<dbReference type="EMBL" id="CM003528">
    <property type="protein sequence ID" value="RCV05486.1"/>
    <property type="molecule type" value="Genomic_DNA"/>
</dbReference>
<proteinExistence type="predicted"/>
<reference evidence="2" key="2">
    <citation type="submission" date="2015-07" db="EMBL/GenBank/DDBJ databases">
        <authorList>
            <person name="Noorani M."/>
        </authorList>
    </citation>
    <scope>NUCLEOTIDE SEQUENCE</scope>
    <source>
        <strain evidence="2">Yugu1</strain>
    </source>
</reference>
<name>A0A368PI98_SETIT</name>
<evidence type="ECO:0000256" key="1">
    <source>
        <dbReference type="SAM" id="MobiDB-lite"/>
    </source>
</evidence>
<reference evidence="2" key="1">
    <citation type="journal article" date="2012" name="Nat. Biotechnol.">
        <title>Reference genome sequence of the model plant Setaria.</title>
        <authorList>
            <person name="Bennetzen J.L."/>
            <person name="Schmutz J."/>
            <person name="Wang H."/>
            <person name="Percifield R."/>
            <person name="Hawkins J."/>
            <person name="Pontaroli A.C."/>
            <person name="Estep M."/>
            <person name="Feng L."/>
            <person name="Vaughn J.N."/>
            <person name="Grimwood J."/>
            <person name="Jenkins J."/>
            <person name="Barry K."/>
            <person name="Lindquist E."/>
            <person name="Hellsten U."/>
            <person name="Deshpande S."/>
            <person name="Wang X."/>
            <person name="Wu X."/>
            <person name="Mitros T."/>
            <person name="Triplett J."/>
            <person name="Yang X."/>
            <person name="Ye C.Y."/>
            <person name="Mauro-Herrera M."/>
            <person name="Wang L."/>
            <person name="Li P."/>
            <person name="Sharma M."/>
            <person name="Sharma R."/>
            <person name="Ronald P.C."/>
            <person name="Panaud O."/>
            <person name="Kellogg E.A."/>
            <person name="Brutnell T.P."/>
            <person name="Doust A.N."/>
            <person name="Tuskan G.A."/>
            <person name="Rokhsar D."/>
            <person name="Devos K.M."/>
        </authorList>
    </citation>
    <scope>NUCLEOTIDE SEQUENCE [LARGE SCALE GENOMIC DNA]</scope>
    <source>
        <strain evidence="2">Yugu1</strain>
    </source>
</reference>
<dbReference type="AlphaFoldDB" id="A0A368PI98"/>
<organism evidence="2">
    <name type="scientific">Setaria italica</name>
    <name type="common">Foxtail millet</name>
    <name type="synonym">Panicum italicum</name>
    <dbReference type="NCBI Taxonomy" id="4555"/>
    <lineage>
        <taxon>Eukaryota</taxon>
        <taxon>Viridiplantae</taxon>
        <taxon>Streptophyta</taxon>
        <taxon>Embryophyta</taxon>
        <taxon>Tracheophyta</taxon>
        <taxon>Spermatophyta</taxon>
        <taxon>Magnoliopsida</taxon>
        <taxon>Liliopsida</taxon>
        <taxon>Poales</taxon>
        <taxon>Poaceae</taxon>
        <taxon>PACMAD clade</taxon>
        <taxon>Panicoideae</taxon>
        <taxon>Panicodae</taxon>
        <taxon>Paniceae</taxon>
        <taxon>Cenchrinae</taxon>
        <taxon>Setaria</taxon>
    </lineage>
</organism>